<accession>A0AA41R058</accession>
<dbReference type="InterPro" id="IPR002781">
    <property type="entry name" value="TM_pro_TauE-like"/>
</dbReference>
<feature type="transmembrane region" description="Helical" evidence="8">
    <location>
        <begin position="70"/>
        <end position="88"/>
    </location>
</feature>
<proteinExistence type="inferred from homology"/>
<evidence type="ECO:0000256" key="1">
    <source>
        <dbReference type="ARBA" id="ARBA00004651"/>
    </source>
</evidence>
<evidence type="ECO:0000256" key="3">
    <source>
        <dbReference type="ARBA" id="ARBA00022448"/>
    </source>
</evidence>
<sequence length="242" mass="26303">MELIVVAGALVLASLLMGLTGFGFAIVAVSLISFVWPVRQIVPFLFVYNVVINLVLLAQLRNHVHPRRIAVQMAGFVPGALLGLYALIQLPDTLLKLVIGITLMGFALWSLARTDGVRGELHWAWNGSAGVVSGLLGGAIYMAGPPIIVLNALTHMDRFAFKADLQAFFLLSNLYLAVAYGSMGLFSWSLFRLNIYLAPLMLAGVAAGSLICRRISNQRFQGLAHLLLMVMGIILVWRELAT</sequence>
<dbReference type="PANTHER" id="PTHR30269">
    <property type="entry name" value="TRANSMEMBRANE PROTEIN YFCA"/>
    <property type="match status" value="1"/>
</dbReference>
<evidence type="ECO:0000256" key="8">
    <source>
        <dbReference type="RuleBase" id="RU363041"/>
    </source>
</evidence>
<dbReference type="AlphaFoldDB" id="A0AA41R058"/>
<dbReference type="GO" id="GO:0005886">
    <property type="term" value="C:plasma membrane"/>
    <property type="evidence" value="ECO:0007669"/>
    <property type="project" value="UniProtKB-SubCell"/>
</dbReference>
<comment type="caution">
    <text evidence="9">The sequence shown here is derived from an EMBL/GenBank/DDBJ whole genome shotgun (WGS) entry which is preliminary data.</text>
</comment>
<keyword evidence="10" id="KW-1185">Reference proteome</keyword>
<feature type="transmembrane region" description="Helical" evidence="8">
    <location>
        <begin position="195"/>
        <end position="216"/>
    </location>
</feature>
<dbReference type="EMBL" id="JALJRB010000003">
    <property type="protein sequence ID" value="MCJ8499657.1"/>
    <property type="molecule type" value="Genomic_DNA"/>
</dbReference>
<feature type="transmembrane region" description="Helical" evidence="8">
    <location>
        <begin position="124"/>
        <end position="148"/>
    </location>
</feature>
<dbReference type="Proteomes" id="UP001165427">
    <property type="component" value="Unassembled WGS sequence"/>
</dbReference>
<comment type="subcellular location">
    <subcellularLocation>
        <location evidence="1 8">Cell membrane</location>
        <topology evidence="1 8">Multi-pass membrane protein</topology>
    </subcellularLocation>
</comment>
<keyword evidence="5 8" id="KW-0812">Transmembrane</keyword>
<protein>
    <recommendedName>
        <fullName evidence="8">Probable membrane transporter protein</fullName>
    </recommendedName>
</protein>
<dbReference type="PANTHER" id="PTHR30269:SF37">
    <property type="entry name" value="MEMBRANE TRANSPORTER PROTEIN"/>
    <property type="match status" value="1"/>
</dbReference>
<gene>
    <name evidence="9" type="ORF">MRX98_03650</name>
</gene>
<evidence type="ECO:0000313" key="9">
    <source>
        <dbReference type="EMBL" id="MCJ8499657.1"/>
    </source>
</evidence>
<evidence type="ECO:0000256" key="4">
    <source>
        <dbReference type="ARBA" id="ARBA00022475"/>
    </source>
</evidence>
<dbReference type="InterPro" id="IPR052017">
    <property type="entry name" value="TSUP"/>
</dbReference>
<feature type="transmembrane region" description="Helical" evidence="8">
    <location>
        <begin position="41"/>
        <end position="58"/>
    </location>
</feature>
<keyword evidence="6 8" id="KW-1133">Transmembrane helix</keyword>
<evidence type="ECO:0000256" key="7">
    <source>
        <dbReference type="ARBA" id="ARBA00023136"/>
    </source>
</evidence>
<name>A0AA41R058_9BACT</name>
<keyword evidence="3" id="KW-0813">Transport</keyword>
<feature type="transmembrane region" description="Helical" evidence="8">
    <location>
        <begin position="222"/>
        <end position="240"/>
    </location>
</feature>
<feature type="transmembrane region" description="Helical" evidence="8">
    <location>
        <begin position="168"/>
        <end position="188"/>
    </location>
</feature>
<keyword evidence="7 8" id="KW-0472">Membrane</keyword>
<evidence type="ECO:0000313" key="10">
    <source>
        <dbReference type="Proteomes" id="UP001165427"/>
    </source>
</evidence>
<reference evidence="9" key="1">
    <citation type="submission" date="2022-04" db="EMBL/GenBank/DDBJ databases">
        <title>Desulfatitalea alkaliphila sp. nov., a novel anaerobic sulfate-reducing bacterium isolated from terrestrial mud volcano, Taman Peninsula, Russia.</title>
        <authorList>
            <person name="Khomyakova M.A."/>
            <person name="Merkel A.Y."/>
            <person name="Slobodkin A.I."/>
        </authorList>
    </citation>
    <scope>NUCLEOTIDE SEQUENCE</scope>
    <source>
        <strain evidence="9">M08but</strain>
    </source>
</reference>
<comment type="similarity">
    <text evidence="2 8">Belongs to the 4-toluene sulfonate uptake permease (TSUP) (TC 2.A.102) family.</text>
</comment>
<keyword evidence="4 8" id="KW-1003">Cell membrane</keyword>
<dbReference type="Pfam" id="PF01925">
    <property type="entry name" value="TauE"/>
    <property type="match status" value="1"/>
</dbReference>
<evidence type="ECO:0000256" key="5">
    <source>
        <dbReference type="ARBA" id="ARBA00022692"/>
    </source>
</evidence>
<dbReference type="RefSeq" id="WP_246903084.1">
    <property type="nucleotide sequence ID" value="NZ_JALJRB010000003.1"/>
</dbReference>
<evidence type="ECO:0000256" key="2">
    <source>
        <dbReference type="ARBA" id="ARBA00009142"/>
    </source>
</evidence>
<evidence type="ECO:0000256" key="6">
    <source>
        <dbReference type="ARBA" id="ARBA00022989"/>
    </source>
</evidence>
<organism evidence="9 10">
    <name type="scientific">Desulfatitalea alkaliphila</name>
    <dbReference type="NCBI Taxonomy" id="2929485"/>
    <lineage>
        <taxon>Bacteria</taxon>
        <taxon>Pseudomonadati</taxon>
        <taxon>Thermodesulfobacteriota</taxon>
        <taxon>Desulfobacteria</taxon>
        <taxon>Desulfobacterales</taxon>
        <taxon>Desulfosarcinaceae</taxon>
        <taxon>Desulfatitalea</taxon>
    </lineage>
</organism>
<feature type="transmembrane region" description="Helical" evidence="8">
    <location>
        <begin position="94"/>
        <end position="112"/>
    </location>
</feature>